<dbReference type="InterPro" id="IPR051325">
    <property type="entry name" value="Nudix_hydrolase_domain"/>
</dbReference>
<dbReference type="PROSITE" id="PS51462">
    <property type="entry name" value="NUDIX"/>
    <property type="match status" value="1"/>
</dbReference>
<evidence type="ECO:0000256" key="3">
    <source>
        <dbReference type="RuleBase" id="RU003476"/>
    </source>
</evidence>
<dbReference type="PRINTS" id="PR00502">
    <property type="entry name" value="NUDIXFAMILY"/>
</dbReference>
<dbReference type="InterPro" id="IPR000086">
    <property type="entry name" value="NUDIX_hydrolase_dom"/>
</dbReference>
<dbReference type="CDD" id="cd03673">
    <property type="entry name" value="NUDIX_Ap6A_hydrolase"/>
    <property type="match status" value="1"/>
</dbReference>
<evidence type="ECO:0000313" key="5">
    <source>
        <dbReference type="EMBL" id="MFC5906099.1"/>
    </source>
</evidence>
<dbReference type="PROSITE" id="PS00893">
    <property type="entry name" value="NUDIX_BOX"/>
    <property type="match status" value="1"/>
</dbReference>
<protein>
    <submittedName>
        <fullName evidence="5">NUDIX hydrolase</fullName>
        <ecNumber evidence="5">3.6.-.-</ecNumber>
    </submittedName>
</protein>
<dbReference type="InterPro" id="IPR015797">
    <property type="entry name" value="NUDIX_hydrolase-like_dom_sf"/>
</dbReference>
<gene>
    <name evidence="5" type="ORF">ACFP3V_02535</name>
</gene>
<evidence type="ECO:0000259" key="4">
    <source>
        <dbReference type="PROSITE" id="PS51462"/>
    </source>
</evidence>
<comment type="caution">
    <text evidence="5">The sequence shown here is derived from an EMBL/GenBank/DDBJ whole genome shotgun (WGS) entry which is preliminary data.</text>
</comment>
<organism evidence="5 6">
    <name type="scientific">Streptacidiphilus monticola</name>
    <dbReference type="NCBI Taxonomy" id="2161674"/>
    <lineage>
        <taxon>Bacteria</taxon>
        <taxon>Bacillati</taxon>
        <taxon>Actinomycetota</taxon>
        <taxon>Actinomycetes</taxon>
        <taxon>Kitasatosporales</taxon>
        <taxon>Streptomycetaceae</taxon>
        <taxon>Streptacidiphilus</taxon>
    </lineage>
</organism>
<dbReference type="PANTHER" id="PTHR21340">
    <property type="entry name" value="DIADENOSINE 5,5-P1,P4-TETRAPHOSPHATE PYROPHOSPHOHYDROLASE MUTT"/>
    <property type="match status" value="1"/>
</dbReference>
<dbReference type="Pfam" id="PF00293">
    <property type="entry name" value="NUDIX"/>
    <property type="match status" value="1"/>
</dbReference>
<accession>A0ABW1FV67</accession>
<keyword evidence="2 3" id="KW-0378">Hydrolase</keyword>
<feature type="domain" description="Nudix hydrolase" evidence="4">
    <location>
        <begin position="9"/>
        <end position="139"/>
    </location>
</feature>
<reference evidence="6" key="1">
    <citation type="journal article" date="2019" name="Int. J. Syst. Evol. Microbiol.">
        <title>The Global Catalogue of Microorganisms (GCM) 10K type strain sequencing project: providing services to taxonomists for standard genome sequencing and annotation.</title>
        <authorList>
            <consortium name="The Broad Institute Genomics Platform"/>
            <consortium name="The Broad Institute Genome Sequencing Center for Infectious Disease"/>
            <person name="Wu L."/>
            <person name="Ma J."/>
        </authorList>
    </citation>
    <scope>NUCLEOTIDE SEQUENCE [LARGE SCALE GENOMIC DNA]</scope>
    <source>
        <strain evidence="6">JCM 4816</strain>
    </source>
</reference>
<proteinExistence type="inferred from homology"/>
<dbReference type="GO" id="GO:0016787">
    <property type="term" value="F:hydrolase activity"/>
    <property type="evidence" value="ECO:0007669"/>
    <property type="project" value="UniProtKB-KW"/>
</dbReference>
<sequence length="143" mass="16552">MARPIELKKLVRAAGVVLWRTGPHGVAELALVHRPKYDDWTFPKGKLEPGERHREAAVREALEETGYRVALGERLPTTRYPVRGGRLKRVRYWAAVRISGCFVPGREVDELRWLPVDEARALLSYDHDRELVDAIRKFLPERF</sequence>
<name>A0ABW1FV67_9ACTN</name>
<dbReference type="Proteomes" id="UP001596174">
    <property type="component" value="Unassembled WGS sequence"/>
</dbReference>
<dbReference type="InterPro" id="IPR020476">
    <property type="entry name" value="Nudix_hydrolase"/>
</dbReference>
<dbReference type="PANTHER" id="PTHR21340:SF0">
    <property type="entry name" value="BIS(5'-NUCLEOSYL)-TETRAPHOSPHATASE [ASYMMETRICAL]"/>
    <property type="match status" value="1"/>
</dbReference>
<evidence type="ECO:0000256" key="1">
    <source>
        <dbReference type="ARBA" id="ARBA00005582"/>
    </source>
</evidence>
<dbReference type="SUPFAM" id="SSF55811">
    <property type="entry name" value="Nudix"/>
    <property type="match status" value="1"/>
</dbReference>
<dbReference type="RefSeq" id="WP_380579178.1">
    <property type="nucleotide sequence ID" value="NZ_JBHSQJ010000007.1"/>
</dbReference>
<keyword evidence="6" id="KW-1185">Reference proteome</keyword>
<dbReference type="EC" id="3.6.-.-" evidence="5"/>
<dbReference type="EMBL" id="JBHSQJ010000007">
    <property type="protein sequence ID" value="MFC5906099.1"/>
    <property type="molecule type" value="Genomic_DNA"/>
</dbReference>
<comment type="similarity">
    <text evidence="1 3">Belongs to the Nudix hydrolase family.</text>
</comment>
<dbReference type="InterPro" id="IPR020084">
    <property type="entry name" value="NUDIX_hydrolase_CS"/>
</dbReference>
<dbReference type="Gene3D" id="3.90.79.10">
    <property type="entry name" value="Nucleoside Triphosphate Pyrophosphohydrolase"/>
    <property type="match status" value="1"/>
</dbReference>
<evidence type="ECO:0000256" key="2">
    <source>
        <dbReference type="ARBA" id="ARBA00022801"/>
    </source>
</evidence>
<evidence type="ECO:0000313" key="6">
    <source>
        <dbReference type="Proteomes" id="UP001596174"/>
    </source>
</evidence>